<evidence type="ECO:0000256" key="5">
    <source>
        <dbReference type="ARBA" id="ARBA00022833"/>
    </source>
</evidence>
<gene>
    <name evidence="9" type="ORF">Q5P01_004005</name>
</gene>
<dbReference type="GO" id="GO:0017022">
    <property type="term" value="F:myosin binding"/>
    <property type="evidence" value="ECO:0007669"/>
    <property type="project" value="TreeGrafter"/>
</dbReference>
<feature type="region of interest" description="Disordered" evidence="7">
    <location>
        <begin position="939"/>
        <end position="1002"/>
    </location>
</feature>
<keyword evidence="5" id="KW-0862">Zinc</keyword>
<feature type="compositionally biased region" description="Basic and acidic residues" evidence="7">
    <location>
        <begin position="708"/>
        <end position="717"/>
    </location>
</feature>
<dbReference type="GO" id="GO:0008270">
    <property type="term" value="F:zinc ion binding"/>
    <property type="evidence" value="ECO:0007669"/>
    <property type="project" value="UniProtKB-KW"/>
</dbReference>
<feature type="region of interest" description="Disordered" evidence="7">
    <location>
        <begin position="435"/>
        <end position="498"/>
    </location>
</feature>
<feature type="compositionally biased region" description="Polar residues" evidence="7">
    <location>
        <begin position="616"/>
        <end position="645"/>
    </location>
</feature>
<dbReference type="InterPro" id="IPR011011">
    <property type="entry name" value="Znf_FYVE_PHD"/>
</dbReference>
<feature type="region of interest" description="Disordered" evidence="7">
    <location>
        <begin position="846"/>
        <end position="924"/>
    </location>
</feature>
<comment type="subcellular location">
    <subcellularLocation>
        <location evidence="1">Cytoplasm</location>
        <location evidence="1">Perinuclear region</location>
    </subcellularLocation>
</comment>
<evidence type="ECO:0000256" key="1">
    <source>
        <dbReference type="ARBA" id="ARBA00004556"/>
    </source>
</evidence>
<dbReference type="InterPro" id="IPR013083">
    <property type="entry name" value="Znf_RING/FYVE/PHD"/>
</dbReference>
<feature type="region of interest" description="Disordered" evidence="7">
    <location>
        <begin position="1046"/>
        <end position="1068"/>
    </location>
</feature>
<evidence type="ECO:0000256" key="3">
    <source>
        <dbReference type="ARBA" id="ARBA00022723"/>
    </source>
</evidence>
<dbReference type="SUPFAM" id="SSF57903">
    <property type="entry name" value="FYVE/PHD zinc finger"/>
    <property type="match status" value="1"/>
</dbReference>
<feature type="coiled-coil region" evidence="6">
    <location>
        <begin position="359"/>
        <end position="393"/>
    </location>
</feature>
<feature type="compositionally biased region" description="Polar residues" evidence="7">
    <location>
        <begin position="1050"/>
        <end position="1064"/>
    </location>
</feature>
<feature type="region of interest" description="Disordered" evidence="7">
    <location>
        <begin position="1162"/>
        <end position="1200"/>
    </location>
</feature>
<evidence type="ECO:0000313" key="9">
    <source>
        <dbReference type="EMBL" id="KAK2859385.1"/>
    </source>
</evidence>
<dbReference type="Pfam" id="PF04698">
    <property type="entry name" value="Rab_eff_C"/>
    <property type="match status" value="2"/>
</dbReference>
<comment type="caution">
    <text evidence="9">The sequence shown here is derived from an EMBL/GenBank/DDBJ whole genome shotgun (WGS) entry which is preliminary data.</text>
</comment>
<dbReference type="Gene3D" id="3.30.40.10">
    <property type="entry name" value="Zinc/RING finger domain, C3HC4 (zinc finger)"/>
    <property type="match status" value="1"/>
</dbReference>
<dbReference type="GO" id="GO:0030864">
    <property type="term" value="C:cortical actin cytoskeleton"/>
    <property type="evidence" value="ECO:0007669"/>
    <property type="project" value="TreeGrafter"/>
</dbReference>
<feature type="region of interest" description="Disordered" evidence="7">
    <location>
        <begin position="616"/>
        <end position="671"/>
    </location>
</feature>
<feature type="compositionally biased region" description="Low complexity" evidence="7">
    <location>
        <begin position="451"/>
        <end position="460"/>
    </location>
</feature>
<dbReference type="InterPro" id="IPR051745">
    <property type="entry name" value="Intracell_Transport_Effector"/>
</dbReference>
<dbReference type="Proteomes" id="UP001187415">
    <property type="component" value="Unassembled WGS sequence"/>
</dbReference>
<dbReference type="AlphaFoldDB" id="A0AA88NTJ1"/>
<evidence type="ECO:0000256" key="2">
    <source>
        <dbReference type="ARBA" id="ARBA00022490"/>
    </source>
</evidence>
<feature type="compositionally biased region" description="Polar residues" evidence="7">
    <location>
        <begin position="461"/>
        <end position="479"/>
    </location>
</feature>
<feature type="compositionally biased region" description="Polar residues" evidence="7">
    <location>
        <begin position="988"/>
        <end position="1001"/>
    </location>
</feature>
<keyword evidence="6" id="KW-0175">Coiled coil</keyword>
<proteinExistence type="predicted"/>
<dbReference type="Pfam" id="PF02318">
    <property type="entry name" value="FYVE_2"/>
    <property type="match status" value="1"/>
</dbReference>
<keyword evidence="2" id="KW-0963">Cytoplasm</keyword>
<feature type="compositionally biased region" description="Pro residues" evidence="7">
    <location>
        <begin position="435"/>
        <end position="450"/>
    </location>
</feature>
<feature type="compositionally biased region" description="Basic and acidic residues" evidence="7">
    <location>
        <begin position="858"/>
        <end position="891"/>
    </location>
</feature>
<dbReference type="InterPro" id="IPR041282">
    <property type="entry name" value="FYVE_2"/>
</dbReference>
<evidence type="ECO:0000256" key="7">
    <source>
        <dbReference type="SAM" id="MobiDB-lite"/>
    </source>
</evidence>
<dbReference type="PROSITE" id="PS50916">
    <property type="entry name" value="RABBD"/>
    <property type="match status" value="1"/>
</dbReference>
<accession>A0AA88NTJ1</accession>
<feature type="compositionally biased region" description="Low complexity" evidence="7">
    <location>
        <begin position="970"/>
        <end position="987"/>
    </location>
</feature>
<dbReference type="GO" id="GO:0003779">
    <property type="term" value="F:actin binding"/>
    <property type="evidence" value="ECO:0007669"/>
    <property type="project" value="TreeGrafter"/>
</dbReference>
<feature type="coiled-coil region" evidence="6">
    <location>
        <begin position="1114"/>
        <end position="1148"/>
    </location>
</feature>
<keyword evidence="3" id="KW-0479">Metal-binding</keyword>
<feature type="domain" description="RabBD" evidence="8">
    <location>
        <begin position="173"/>
        <end position="293"/>
    </location>
</feature>
<evidence type="ECO:0000256" key="6">
    <source>
        <dbReference type="SAM" id="Coils"/>
    </source>
</evidence>
<feature type="compositionally biased region" description="Polar residues" evidence="7">
    <location>
        <begin position="731"/>
        <end position="747"/>
    </location>
</feature>
<feature type="compositionally biased region" description="Basic residues" evidence="7">
    <location>
        <begin position="651"/>
        <end position="660"/>
    </location>
</feature>
<reference evidence="9" key="1">
    <citation type="submission" date="2023-07" db="EMBL/GenBank/DDBJ databases">
        <title>Chromosome-level Genome Assembly of Striped Snakehead (Channa striata).</title>
        <authorList>
            <person name="Liu H."/>
        </authorList>
    </citation>
    <scope>NUCLEOTIDE SEQUENCE</scope>
    <source>
        <strain evidence="9">Gz</strain>
        <tissue evidence="9">Muscle</tissue>
    </source>
</reference>
<dbReference type="FunFam" id="3.30.40.10:FF:000018">
    <property type="entry name" value="Synaptotagmin-like 5, isoform CRA_a"/>
    <property type="match status" value="1"/>
</dbReference>
<evidence type="ECO:0000313" key="10">
    <source>
        <dbReference type="Proteomes" id="UP001187415"/>
    </source>
</evidence>
<dbReference type="GO" id="GO:0031267">
    <property type="term" value="F:small GTPase binding"/>
    <property type="evidence" value="ECO:0007669"/>
    <property type="project" value="InterPro"/>
</dbReference>
<feature type="region of interest" description="Disordered" evidence="7">
    <location>
        <begin position="104"/>
        <end position="178"/>
    </location>
</feature>
<evidence type="ECO:0000259" key="8">
    <source>
        <dbReference type="PROSITE" id="PS50916"/>
    </source>
</evidence>
<dbReference type="GO" id="GO:0048471">
    <property type="term" value="C:perinuclear region of cytoplasm"/>
    <property type="evidence" value="ECO:0007669"/>
    <property type="project" value="UniProtKB-SubCell"/>
</dbReference>
<protein>
    <recommendedName>
        <fullName evidence="8">RabBD domain-containing protein</fullName>
    </recommendedName>
</protein>
<dbReference type="GO" id="GO:0006886">
    <property type="term" value="P:intracellular protein transport"/>
    <property type="evidence" value="ECO:0007669"/>
    <property type="project" value="InterPro"/>
</dbReference>
<keyword evidence="10" id="KW-1185">Reference proteome</keyword>
<dbReference type="PANTHER" id="PTHR14555:SF6">
    <property type="entry name" value="RAB EFFECTOR MYRIP"/>
    <property type="match status" value="1"/>
</dbReference>
<sequence>MESHRAEIFVNNLVVSEGEQQDYTQRLIAEEELQVAVSRDLSQLAGEQNKGHAERWGRIWITEIQHGKYSICGRSSSAKLEAQDAHQVPAGKTGVEIKPAKRGNRVKCPCFPTRRSPEQLRSSPPRVPVNTGRIKGFPSLGPQSSSTGASPSPHPVDQQQQLSVAGPRTMGRKLDLSGLTDDEAEHVLKVVQRDMKLRKKEEERLSELKQELAEEGSRCSILSKQHRFNEHCCIRCCTPFTFLLNPKRQCLDCQYNVCKTCCTYSKKDKAWLCSACQKGRIFRTQSLEWYYNNVKSRFKRFGSAKVLKTLYRKHIIERGALSDLPESSVHEGSTCNDNDGSICGSDSAFYKQSEGHSMAETLTVALRVAEEAIEEAITKAEEFSDSLEKQNEARYLRDHKEELIEELATTIVQKIIQRRKRSEMQTEYDFVWPQPQPLIQPSELPSPPQPHSSSQGPQDPLKSSYTLLRSQSAFSLTSDDSPEKGPEEEGAGASTGLQDYASLKREGKATSLPSWKSVDRLDNFCASSVLQSPDGNWIALHSSQLSRPSLLTKRKSLVFSVLEKESGVVSAYDGMGSDSEEDDEGGWGAALRQFRRKLSDETYYTDSQHDPEWTYTQHLPITSPSSGQYTNTETLNSDSEASSVLSACPRKPPHNLLRKKGPPDTHLHPYHQPLYHHHLHQNFSPYPLHSEALDVNFNPKVMGDSSEAEEKQSDPVRRSRRRRKSKRESATEQSMSEDQSYAQTSYPLLQENSDILLNVLRKRGLSEEQPVPETFSMATAAPDAFKLNAMTLEPEDLETLVPNSVTPHPSQPYCLALQTQHLSNSSGTGNPLDEELGPRLSQLVNCANSKDNSSSEEECTKWPADRQTDKESDRQREEYGPADTERERQRASETVVQANGREAKRSERLIKSPSVREEGKVRERRLEKGVECLEENVDILGKKRGDKRKSNRQSKRQHKRDMEKEAGQKGVARSGSSASSPAVTPSSQEGVLSDNQEGQNDLEQQQRLQLLSSLLQQKYSAASLCSITTEVLKVLNATEELIGEAGGESFTATEPVSTSPISRSSETRRLDQRLTKMEENVYLAAGAVYGLEGALGDLEQCARSISSGTTDTELAFLEDQVATAAAQVQQSELQISNIEARISALKTAGLNVTVCNHFSKYKPKAKPQTLDSSRHQRRKLPAPPLKEKLEPEQQVKVLRP</sequence>
<feature type="compositionally biased region" description="Polar residues" evidence="7">
    <location>
        <begin position="141"/>
        <end position="150"/>
    </location>
</feature>
<dbReference type="InterPro" id="IPR010911">
    <property type="entry name" value="Rab_BD"/>
</dbReference>
<organism evidence="9 10">
    <name type="scientific">Channa striata</name>
    <name type="common">Snakehead murrel</name>
    <name type="synonym">Ophicephalus striatus</name>
    <dbReference type="NCBI Taxonomy" id="64152"/>
    <lineage>
        <taxon>Eukaryota</taxon>
        <taxon>Metazoa</taxon>
        <taxon>Chordata</taxon>
        <taxon>Craniata</taxon>
        <taxon>Vertebrata</taxon>
        <taxon>Euteleostomi</taxon>
        <taxon>Actinopterygii</taxon>
        <taxon>Neopterygii</taxon>
        <taxon>Teleostei</taxon>
        <taxon>Neoteleostei</taxon>
        <taxon>Acanthomorphata</taxon>
        <taxon>Anabantaria</taxon>
        <taxon>Anabantiformes</taxon>
        <taxon>Channoidei</taxon>
        <taxon>Channidae</taxon>
        <taxon>Channa</taxon>
    </lineage>
</organism>
<feature type="compositionally biased region" description="Basic residues" evidence="7">
    <location>
        <begin position="942"/>
        <end position="959"/>
    </location>
</feature>
<name>A0AA88NTJ1_CHASR</name>
<feature type="region of interest" description="Disordered" evidence="7">
    <location>
        <begin position="698"/>
        <end position="747"/>
    </location>
</feature>
<dbReference type="InterPro" id="IPR006788">
    <property type="entry name" value="Myrip/Melanophilin"/>
</dbReference>
<feature type="compositionally biased region" description="Basic and acidic residues" evidence="7">
    <location>
        <begin position="901"/>
        <end position="924"/>
    </location>
</feature>
<evidence type="ECO:0000256" key="4">
    <source>
        <dbReference type="ARBA" id="ARBA00022771"/>
    </source>
</evidence>
<feature type="coiled-coil region" evidence="6">
    <location>
        <begin position="191"/>
        <end position="225"/>
    </location>
</feature>
<dbReference type="PANTHER" id="PTHR14555">
    <property type="entry name" value="MYELIN-ASSOCIATED OLIGODENDROCYTIC BASIC PROTEIN MOBP -RELATED"/>
    <property type="match status" value="1"/>
</dbReference>
<dbReference type="EMBL" id="JAUPFM010000002">
    <property type="protein sequence ID" value="KAK2859385.1"/>
    <property type="molecule type" value="Genomic_DNA"/>
</dbReference>
<keyword evidence="4" id="KW-0863">Zinc-finger</keyword>